<protein>
    <submittedName>
        <fullName evidence="2">NYN domain-containing protein</fullName>
    </submittedName>
</protein>
<dbReference type="InterPro" id="IPR047140">
    <property type="entry name" value="LabA"/>
</dbReference>
<dbReference type="KEGG" id="fcz:IMF26_05915"/>
<gene>
    <name evidence="2" type="ORF">IMF26_05915</name>
</gene>
<name>A0AAT9L9E2_9FIRM</name>
<evidence type="ECO:0000259" key="1">
    <source>
        <dbReference type="Pfam" id="PF01936"/>
    </source>
</evidence>
<dbReference type="Pfam" id="PF01936">
    <property type="entry name" value="NYN"/>
    <property type="match status" value="1"/>
</dbReference>
<reference evidence="2" key="1">
    <citation type="submission" date="2020-10" db="EMBL/GenBank/DDBJ databases">
        <authorList>
            <person name="Kadnikov V."/>
            <person name="Beletsky A.V."/>
            <person name="Mardanov A.V."/>
            <person name="Karnachuk O.V."/>
            <person name="Ravin N.V."/>
        </authorList>
    </citation>
    <scope>NUCLEOTIDE SEQUENCE</scope>
    <source>
        <strain evidence="2">Bu02</strain>
    </source>
</reference>
<dbReference type="GO" id="GO:0004540">
    <property type="term" value="F:RNA nuclease activity"/>
    <property type="evidence" value="ECO:0007669"/>
    <property type="project" value="InterPro"/>
</dbReference>
<dbReference type="PANTHER" id="PTHR35458">
    <property type="entry name" value="SLR0755 PROTEIN"/>
    <property type="match status" value="1"/>
</dbReference>
<organism evidence="2">
    <name type="scientific">Candidatus Fermentithermobacillus carboniphilus</name>
    <dbReference type="NCBI Taxonomy" id="3085328"/>
    <lineage>
        <taxon>Bacteria</taxon>
        <taxon>Bacillati</taxon>
        <taxon>Bacillota</taxon>
        <taxon>Candidatus Fermentithermobacillia</taxon>
        <taxon>Candidatus Fermentithermobacillales</taxon>
        <taxon>Candidatus Fermentithermobacillaceae</taxon>
        <taxon>Candidatus Fermentithermobacillus</taxon>
    </lineage>
</organism>
<accession>A0AAT9L9E2</accession>
<feature type="domain" description="NYN" evidence="1">
    <location>
        <begin position="11"/>
        <end position="192"/>
    </location>
</feature>
<reference evidence="2" key="2">
    <citation type="journal article" date="2023" name="Biology">
        <title>Prokaryotic Life Associated with Coal-Fire Gas Vents Revealed by Metagenomics.</title>
        <authorList>
            <person name="Kadnikov V.V."/>
            <person name="Mardanov A.V."/>
            <person name="Beletsky A.V."/>
            <person name="Karnachuk O.V."/>
            <person name="Ravin N.V."/>
        </authorList>
    </citation>
    <scope>NUCLEOTIDE SEQUENCE</scope>
    <source>
        <strain evidence="2">Bu02</strain>
    </source>
</reference>
<dbReference type="InterPro" id="IPR021139">
    <property type="entry name" value="NYN"/>
</dbReference>
<proteinExistence type="predicted"/>
<dbReference type="Gene3D" id="3.40.50.1010">
    <property type="entry name" value="5'-nuclease"/>
    <property type="match status" value="1"/>
</dbReference>
<dbReference type="CDD" id="cd10911">
    <property type="entry name" value="PIN_LabA"/>
    <property type="match status" value="1"/>
</dbReference>
<dbReference type="PANTHER" id="PTHR35458:SF8">
    <property type="entry name" value="SLR0650 PROTEIN"/>
    <property type="match status" value="1"/>
</dbReference>
<evidence type="ECO:0000313" key="2">
    <source>
        <dbReference type="EMBL" id="QUL97661.1"/>
    </source>
</evidence>
<dbReference type="EMBL" id="CP062796">
    <property type="protein sequence ID" value="QUL97661.1"/>
    <property type="molecule type" value="Genomic_DNA"/>
</dbReference>
<sequence length="208" mass="24065">MRQDIPYPLTKLAVFVDGWNFKYATYDSFGIHVDFIKLLDYLKKDSILIRAYYYTGEWTTDSIEQYVKLTSPPDPLALREELENQRRRSQSFHRFLNRNGYMVVRKPLKVFAGGTIKADLDLELAIDMLSLVDRCDKYILCSGDGDFVPLVRAVAQRGVRIQVLSTQHPDAYARCNFKAADELVDAADEFVELYDLLPQIARNWPVQK</sequence>
<dbReference type="AlphaFoldDB" id="A0AAT9L9E2"/>